<comment type="caution">
    <text evidence="1">The sequence shown here is derived from an EMBL/GenBank/DDBJ whole genome shotgun (WGS) entry which is preliminary data.</text>
</comment>
<proteinExistence type="predicted"/>
<protein>
    <submittedName>
        <fullName evidence="1">Uncharacterized protein</fullName>
    </submittedName>
</protein>
<name>A0ABD0L5S2_9CAEN</name>
<evidence type="ECO:0000313" key="1">
    <source>
        <dbReference type="EMBL" id="KAK7494427.1"/>
    </source>
</evidence>
<dbReference type="Proteomes" id="UP001519460">
    <property type="component" value="Unassembled WGS sequence"/>
</dbReference>
<organism evidence="1 2">
    <name type="scientific">Batillaria attramentaria</name>
    <dbReference type="NCBI Taxonomy" id="370345"/>
    <lineage>
        <taxon>Eukaryota</taxon>
        <taxon>Metazoa</taxon>
        <taxon>Spiralia</taxon>
        <taxon>Lophotrochozoa</taxon>
        <taxon>Mollusca</taxon>
        <taxon>Gastropoda</taxon>
        <taxon>Caenogastropoda</taxon>
        <taxon>Sorbeoconcha</taxon>
        <taxon>Cerithioidea</taxon>
        <taxon>Batillariidae</taxon>
        <taxon>Batillaria</taxon>
    </lineage>
</organism>
<evidence type="ECO:0000313" key="2">
    <source>
        <dbReference type="Proteomes" id="UP001519460"/>
    </source>
</evidence>
<accession>A0ABD0L5S2</accession>
<reference evidence="1 2" key="1">
    <citation type="journal article" date="2023" name="Sci. Data">
        <title>Genome assembly of the Korean intertidal mud-creeper Batillaria attramentaria.</title>
        <authorList>
            <person name="Patra A.K."/>
            <person name="Ho P.T."/>
            <person name="Jun S."/>
            <person name="Lee S.J."/>
            <person name="Kim Y."/>
            <person name="Won Y.J."/>
        </authorList>
    </citation>
    <scope>NUCLEOTIDE SEQUENCE [LARGE SCALE GENOMIC DNA]</scope>
    <source>
        <strain evidence="1">Wonlab-2016</strain>
    </source>
</reference>
<keyword evidence="2" id="KW-1185">Reference proteome</keyword>
<dbReference type="EMBL" id="JACVVK020000083">
    <property type="protein sequence ID" value="KAK7494427.1"/>
    <property type="molecule type" value="Genomic_DNA"/>
</dbReference>
<gene>
    <name evidence="1" type="ORF">BaRGS_00014319</name>
</gene>
<dbReference type="AlphaFoldDB" id="A0ABD0L5S2"/>
<sequence>MLGSPPKVRKPKEKTEAWRTRAEKLHHFGQKTHDSTHFQSAISTQFSPSCSRRRYLGNWMRGCKVCNCRPISSFFIRCLRYCTTLSQIDGKEAPCHAGEFSTGKTNEVIFAQRLQNVASVILYGR</sequence>